<evidence type="ECO:0000313" key="2">
    <source>
        <dbReference type="EMBL" id="PYE53406.1"/>
    </source>
</evidence>
<dbReference type="OrthoDB" id="67304at2"/>
<accession>A0A318S4Q1</accession>
<proteinExistence type="predicted"/>
<gene>
    <name evidence="2" type="ORF">DES52_109183</name>
</gene>
<reference evidence="2 3" key="1">
    <citation type="submission" date="2018-06" db="EMBL/GenBank/DDBJ databases">
        <title>Genomic Encyclopedia of Type Strains, Phase IV (KMG-IV): sequencing the most valuable type-strain genomes for metagenomic binning, comparative biology and taxonomic classification.</title>
        <authorList>
            <person name="Goeker M."/>
        </authorList>
    </citation>
    <scope>NUCLEOTIDE SEQUENCE [LARGE SCALE GENOMIC DNA]</scope>
    <source>
        <strain evidence="2 3">DSM 18048</strain>
    </source>
</reference>
<evidence type="ECO:0008006" key="4">
    <source>
        <dbReference type="Google" id="ProtNLM"/>
    </source>
</evidence>
<organism evidence="2 3">
    <name type="scientific">Deinococcus yavapaiensis KR-236</name>
    <dbReference type="NCBI Taxonomy" id="694435"/>
    <lineage>
        <taxon>Bacteria</taxon>
        <taxon>Thermotogati</taxon>
        <taxon>Deinococcota</taxon>
        <taxon>Deinococci</taxon>
        <taxon>Deinococcales</taxon>
        <taxon>Deinococcaceae</taxon>
        <taxon>Deinococcus</taxon>
    </lineage>
</organism>
<dbReference type="EMBL" id="QJSX01000009">
    <property type="protein sequence ID" value="PYE53406.1"/>
    <property type="molecule type" value="Genomic_DNA"/>
</dbReference>
<keyword evidence="3" id="KW-1185">Reference proteome</keyword>
<evidence type="ECO:0000256" key="1">
    <source>
        <dbReference type="SAM" id="Phobius"/>
    </source>
</evidence>
<dbReference type="RefSeq" id="WP_110887186.1">
    <property type="nucleotide sequence ID" value="NZ_QJSX01000009.1"/>
</dbReference>
<feature type="transmembrane region" description="Helical" evidence="1">
    <location>
        <begin position="30"/>
        <end position="63"/>
    </location>
</feature>
<keyword evidence="1" id="KW-0812">Transmembrane</keyword>
<name>A0A318S4Q1_9DEIO</name>
<protein>
    <recommendedName>
        <fullName evidence="4">5-bromo-4-chloroindolyl phosphate hydrolysis protein</fullName>
    </recommendedName>
</protein>
<dbReference type="Proteomes" id="UP000248326">
    <property type="component" value="Unassembled WGS sequence"/>
</dbReference>
<comment type="caution">
    <text evidence="2">The sequence shown here is derived from an EMBL/GenBank/DDBJ whole genome shotgun (WGS) entry which is preliminary data.</text>
</comment>
<keyword evidence="1" id="KW-0472">Membrane</keyword>
<sequence>MLMLITLLIVFIILMSLVDKDAKRGRPWHPAVIALSVPFMILLTFSKAGIFALVLAFFLVRLVGRTTARSIRRATVQIPKPPSLPPRAPQVPGLPHAVEPRMEFGQASREFSAQLESFLRDVRSATREGAPVRVEQPTERPGKRASTAAVLPDFAPHSGEVGAVSVPVSPSVEGVLRAHGALLPPEAAAKIRTLGARVDETNAYLKARGRTEGEHAFLLRQTIDDYLPGVVAAYARLPRSLADTTPLDEGKTGKDLLLEQLDLLERGVTDILAAAAKAEGQDLLANGRFLKDRFEGPKGKDFEI</sequence>
<keyword evidence="1" id="KW-1133">Transmembrane helix</keyword>
<dbReference type="AlphaFoldDB" id="A0A318S4Q1"/>
<evidence type="ECO:0000313" key="3">
    <source>
        <dbReference type="Proteomes" id="UP000248326"/>
    </source>
</evidence>